<dbReference type="AlphaFoldDB" id="A0A218X4W6"/>
<gene>
    <name evidence="2" type="ORF">CDL15_Pgr023250</name>
</gene>
<reference evidence="3" key="1">
    <citation type="journal article" date="2017" name="Plant J.">
        <title>The pomegranate (Punica granatum L.) genome and the genomics of punicalagin biosynthesis.</title>
        <authorList>
            <person name="Qin G."/>
            <person name="Xu C."/>
            <person name="Ming R."/>
            <person name="Tang H."/>
            <person name="Guyot R."/>
            <person name="Kramer E.M."/>
            <person name="Hu Y."/>
            <person name="Yi X."/>
            <person name="Qi Y."/>
            <person name="Xu X."/>
            <person name="Gao Z."/>
            <person name="Pan H."/>
            <person name="Jian J."/>
            <person name="Tian Y."/>
            <person name="Yue Z."/>
            <person name="Xu Y."/>
        </authorList>
    </citation>
    <scope>NUCLEOTIDE SEQUENCE [LARGE SCALE GENOMIC DNA]</scope>
    <source>
        <strain evidence="3">cv. Dabenzi</strain>
    </source>
</reference>
<evidence type="ECO:0000313" key="2">
    <source>
        <dbReference type="EMBL" id="OWM79838.1"/>
    </source>
</evidence>
<comment type="caution">
    <text evidence="2">The sequence shown here is derived from an EMBL/GenBank/DDBJ whole genome shotgun (WGS) entry which is preliminary data.</text>
</comment>
<sequence length="73" mass="7420">MGAECEHTRITRSSQEEPEAGSSRTRILAPGMLRGDLGGLRCRAEDSKRGFSGLSGAGAKEVEGVGPAGGGGF</sequence>
<dbReference type="EMBL" id="MTKT01002440">
    <property type="protein sequence ID" value="OWM79838.1"/>
    <property type="molecule type" value="Genomic_DNA"/>
</dbReference>
<evidence type="ECO:0000256" key="1">
    <source>
        <dbReference type="SAM" id="MobiDB-lite"/>
    </source>
</evidence>
<protein>
    <submittedName>
        <fullName evidence="2">Uncharacterized protein</fullName>
    </submittedName>
</protein>
<proteinExistence type="predicted"/>
<evidence type="ECO:0000313" key="3">
    <source>
        <dbReference type="Proteomes" id="UP000197138"/>
    </source>
</evidence>
<organism evidence="2 3">
    <name type="scientific">Punica granatum</name>
    <name type="common">Pomegranate</name>
    <dbReference type="NCBI Taxonomy" id="22663"/>
    <lineage>
        <taxon>Eukaryota</taxon>
        <taxon>Viridiplantae</taxon>
        <taxon>Streptophyta</taxon>
        <taxon>Embryophyta</taxon>
        <taxon>Tracheophyta</taxon>
        <taxon>Spermatophyta</taxon>
        <taxon>Magnoliopsida</taxon>
        <taxon>eudicotyledons</taxon>
        <taxon>Gunneridae</taxon>
        <taxon>Pentapetalae</taxon>
        <taxon>rosids</taxon>
        <taxon>malvids</taxon>
        <taxon>Myrtales</taxon>
        <taxon>Lythraceae</taxon>
        <taxon>Punica</taxon>
    </lineage>
</organism>
<accession>A0A218X4W6</accession>
<feature type="region of interest" description="Disordered" evidence="1">
    <location>
        <begin position="50"/>
        <end position="73"/>
    </location>
</feature>
<dbReference type="Proteomes" id="UP000197138">
    <property type="component" value="Unassembled WGS sequence"/>
</dbReference>
<feature type="region of interest" description="Disordered" evidence="1">
    <location>
        <begin position="1"/>
        <end position="26"/>
    </location>
</feature>
<name>A0A218X4W6_PUNGR</name>